<keyword evidence="8" id="KW-0391">Immunity</keyword>
<evidence type="ECO:0000313" key="22">
    <source>
        <dbReference type="Proteomes" id="UP000583613"/>
    </source>
</evidence>
<evidence type="ECO:0000313" key="21">
    <source>
        <dbReference type="EMBL" id="NXF93275.1"/>
    </source>
</evidence>
<keyword evidence="6" id="KW-0732">Signal</keyword>
<evidence type="ECO:0000256" key="16">
    <source>
        <dbReference type="ARBA" id="ARBA00059221"/>
    </source>
</evidence>
<dbReference type="AlphaFoldDB" id="A0A7K8XPV8"/>
<protein>
    <recommendedName>
        <fullName evidence="19">Lymphocyte activation gene 3 protein</fullName>
    </recommendedName>
</protein>
<accession>A0A7K8XPV8</accession>
<keyword evidence="3" id="KW-1003">Cell membrane</keyword>
<evidence type="ECO:0000256" key="17">
    <source>
        <dbReference type="ARBA" id="ARBA00061264"/>
    </source>
</evidence>
<evidence type="ECO:0000256" key="18">
    <source>
        <dbReference type="ARBA" id="ARBA00065545"/>
    </source>
</evidence>
<evidence type="ECO:0000256" key="6">
    <source>
        <dbReference type="ARBA" id="ARBA00022729"/>
    </source>
</evidence>
<keyword evidence="11" id="KW-0472">Membrane</keyword>
<dbReference type="GO" id="GO:0004888">
    <property type="term" value="F:transmembrane signaling receptor activity"/>
    <property type="evidence" value="ECO:0007669"/>
    <property type="project" value="TreeGrafter"/>
</dbReference>
<evidence type="ECO:0000256" key="7">
    <source>
        <dbReference type="ARBA" id="ARBA00022737"/>
    </source>
</evidence>
<dbReference type="EMBL" id="VWZE01016310">
    <property type="protein sequence ID" value="NXF93275.1"/>
    <property type="molecule type" value="Genomic_DNA"/>
</dbReference>
<dbReference type="GO" id="GO:0002250">
    <property type="term" value="P:adaptive immune response"/>
    <property type="evidence" value="ECO:0007669"/>
    <property type="project" value="UniProtKB-KW"/>
</dbReference>
<evidence type="ECO:0000256" key="12">
    <source>
        <dbReference type="ARBA" id="ARBA00023157"/>
    </source>
</evidence>
<keyword evidence="4" id="KW-0964">Secreted</keyword>
<reference evidence="21 22" key="1">
    <citation type="submission" date="2019-09" db="EMBL/GenBank/DDBJ databases">
        <title>Bird 10,000 Genomes (B10K) Project - Family phase.</title>
        <authorList>
            <person name="Zhang G."/>
        </authorList>
    </citation>
    <scope>NUCLEOTIDE SEQUENCE [LARGE SCALE GENOMIC DNA]</scope>
    <source>
        <strain evidence="21">B10K-DU-001-04</strain>
        <tissue evidence="21">Muscle</tissue>
    </source>
</reference>
<dbReference type="InterPro" id="IPR013783">
    <property type="entry name" value="Ig-like_fold"/>
</dbReference>
<evidence type="ECO:0000256" key="15">
    <source>
        <dbReference type="ARBA" id="ARBA00057112"/>
    </source>
</evidence>
<dbReference type="FunFam" id="2.60.40.10:FF:002440">
    <property type="entry name" value="Lymphocyte activation gene 3 protein"/>
    <property type="match status" value="1"/>
</dbReference>
<evidence type="ECO:0000256" key="10">
    <source>
        <dbReference type="ARBA" id="ARBA00023130"/>
    </source>
</evidence>
<comment type="function">
    <text evidence="16">Lymphocyte activation gene 3 protein: Inhibitory receptor on antigen activated T-cells. Delivers inhibitory signals upon binding to ligands, such as FGL1. FGL1 constitutes a major ligand of LAG3 and is responsible for LAG3 T-cell inhibitory function. Following TCR engagement, LAG3 associates with CD3-TCR in the immunological synapse and directly inhibits T-cell activation. May inhibit antigen-specific T-cell activation in synergy with PDCD1/PD-1, possibly by acting as a coreceptor for PDCD1/PD-1. Negatively regulates the proliferation, activation, effector function and homeostasis of both CD8(+) and CD4(+) T-cells. Also mediates immune tolerance: constitutively expressed on a subset of regulatory T-cells (Tregs) and contributes to their suppressive function. Also acts as a negative regulator of plasmacytoid dendritic cell (pDCs) activation. Binds MHC class II (MHC-II); the precise role of MHC-II-binding is however unclear.</text>
</comment>
<evidence type="ECO:0000256" key="14">
    <source>
        <dbReference type="ARBA" id="ARBA00023319"/>
    </source>
</evidence>
<evidence type="ECO:0000256" key="5">
    <source>
        <dbReference type="ARBA" id="ARBA00022692"/>
    </source>
</evidence>
<keyword evidence="9" id="KW-1133">Transmembrane helix</keyword>
<feature type="non-terminal residue" evidence="21">
    <location>
        <position position="140"/>
    </location>
</feature>
<dbReference type="InterPro" id="IPR036179">
    <property type="entry name" value="Ig-like_dom_sf"/>
</dbReference>
<dbReference type="OrthoDB" id="9937043at2759"/>
<evidence type="ECO:0000256" key="3">
    <source>
        <dbReference type="ARBA" id="ARBA00022475"/>
    </source>
</evidence>
<gene>
    <name evidence="21" type="primary">Lag3</name>
    <name evidence="21" type="ORF">EUBBOU_R12633</name>
</gene>
<evidence type="ECO:0000256" key="8">
    <source>
        <dbReference type="ARBA" id="ARBA00022859"/>
    </source>
</evidence>
<evidence type="ECO:0000256" key="2">
    <source>
        <dbReference type="ARBA" id="ARBA00004613"/>
    </source>
</evidence>
<dbReference type="InterPro" id="IPR015621">
    <property type="entry name" value="IL-1_rcpt_fam"/>
</dbReference>
<evidence type="ECO:0000256" key="11">
    <source>
        <dbReference type="ARBA" id="ARBA00023136"/>
    </source>
</evidence>
<dbReference type="GO" id="GO:0042289">
    <property type="term" value="F:MHC class II protein binding"/>
    <property type="evidence" value="ECO:0007669"/>
    <property type="project" value="TreeGrafter"/>
</dbReference>
<proteinExistence type="inferred from homology"/>
<evidence type="ECO:0000256" key="4">
    <source>
        <dbReference type="ARBA" id="ARBA00022525"/>
    </source>
</evidence>
<sequence>MRPRVSVQDSALRSGNFSLRISPVRSGDAGLYEARVGFNAEVLSCRVQLEVITVNLSQPSPVVENEQLLLSCSSSHQASLMETCWFHNRHLLPTPRTFCFSHGAHFVLRPSMSDAGYWHCQLRYSDNEVVSATYKLQVLG</sequence>
<keyword evidence="5" id="KW-0812">Transmembrane</keyword>
<comment type="function">
    <text evidence="15">May function as a ligand for MHC class II (MHC-II) on antigen-presenting cells (APC), promoting APC activation/maturation and driving Th1 immune response.</text>
</comment>
<dbReference type="PANTHER" id="PTHR11890">
    <property type="entry name" value="INTERLEUKIN-1 RECEPTOR FAMILY MEMBER"/>
    <property type="match status" value="1"/>
</dbReference>
<keyword evidence="12" id="KW-1015">Disulfide bond</keyword>
<dbReference type="GO" id="GO:0005576">
    <property type="term" value="C:extracellular region"/>
    <property type="evidence" value="ECO:0007669"/>
    <property type="project" value="UniProtKB-SubCell"/>
</dbReference>
<comment type="subunit">
    <text evidence="18">Interacts with MHC class II (MHC-II); selectively recognizes stable complexes of peptide and MHC-II. Interacts with FGL1 (via the Fibrinogen C-terminal domain).</text>
</comment>
<dbReference type="InterPro" id="IPR007110">
    <property type="entry name" value="Ig-like_dom"/>
</dbReference>
<keyword evidence="10" id="KW-1064">Adaptive immunity</keyword>
<evidence type="ECO:0000259" key="20">
    <source>
        <dbReference type="PROSITE" id="PS50835"/>
    </source>
</evidence>
<name>A0A7K8XPV8_9PICI</name>
<evidence type="ECO:0000256" key="1">
    <source>
        <dbReference type="ARBA" id="ARBA00004251"/>
    </source>
</evidence>
<comment type="subcellular location">
    <subcellularLocation>
        <location evidence="1">Cell membrane</location>
        <topology evidence="1">Single-pass type I membrane protein</topology>
    </subcellularLocation>
    <subcellularLocation>
        <location evidence="2">Secreted</location>
    </subcellularLocation>
</comment>
<keyword evidence="22" id="KW-1185">Reference proteome</keyword>
<keyword evidence="14" id="KW-0393">Immunoglobulin domain</keyword>
<evidence type="ECO:0000256" key="9">
    <source>
        <dbReference type="ARBA" id="ARBA00022989"/>
    </source>
</evidence>
<dbReference type="Gene3D" id="2.60.40.10">
    <property type="entry name" value="Immunoglobulins"/>
    <property type="match status" value="2"/>
</dbReference>
<feature type="non-terminal residue" evidence="21">
    <location>
        <position position="1"/>
    </location>
</feature>
<dbReference type="Proteomes" id="UP000583613">
    <property type="component" value="Unassembled WGS sequence"/>
</dbReference>
<dbReference type="GO" id="GO:0005886">
    <property type="term" value="C:plasma membrane"/>
    <property type="evidence" value="ECO:0007669"/>
    <property type="project" value="UniProtKB-SubCell"/>
</dbReference>
<dbReference type="PANTHER" id="PTHR11890:SF18">
    <property type="entry name" value="LYMPHOCYTE ACTIVATION GENE 3 PROTEIN"/>
    <property type="match status" value="1"/>
</dbReference>
<organism evidence="21 22">
    <name type="scientific">Eubucco bourcierii</name>
    <name type="common">red-headed barbet</name>
    <dbReference type="NCBI Taxonomy" id="91767"/>
    <lineage>
        <taxon>Eukaryota</taxon>
        <taxon>Metazoa</taxon>
        <taxon>Chordata</taxon>
        <taxon>Craniata</taxon>
        <taxon>Vertebrata</taxon>
        <taxon>Euteleostomi</taxon>
        <taxon>Archelosauria</taxon>
        <taxon>Archosauria</taxon>
        <taxon>Dinosauria</taxon>
        <taxon>Saurischia</taxon>
        <taxon>Theropoda</taxon>
        <taxon>Coelurosauria</taxon>
        <taxon>Aves</taxon>
        <taxon>Neognathae</taxon>
        <taxon>Neoaves</taxon>
        <taxon>Telluraves</taxon>
        <taxon>Coraciimorphae</taxon>
        <taxon>Piciformes</taxon>
        <taxon>Ramphastidae</taxon>
        <taxon>Eubucco</taxon>
    </lineage>
</organism>
<dbReference type="SUPFAM" id="SSF48726">
    <property type="entry name" value="Immunoglobulin"/>
    <property type="match status" value="2"/>
</dbReference>
<comment type="similarity">
    <text evidence="17">Belongs to the LAG3 family.</text>
</comment>
<evidence type="ECO:0000256" key="13">
    <source>
        <dbReference type="ARBA" id="ARBA00023180"/>
    </source>
</evidence>
<dbReference type="PROSITE" id="PS50835">
    <property type="entry name" value="IG_LIKE"/>
    <property type="match status" value="1"/>
</dbReference>
<keyword evidence="7" id="KW-0677">Repeat</keyword>
<evidence type="ECO:0000256" key="19">
    <source>
        <dbReference type="ARBA" id="ARBA00067553"/>
    </source>
</evidence>
<feature type="domain" description="Ig-like" evidence="20">
    <location>
        <begin position="50"/>
        <end position="131"/>
    </location>
</feature>
<keyword evidence="13" id="KW-0325">Glycoprotein</keyword>
<comment type="caution">
    <text evidence="21">The sequence shown here is derived from an EMBL/GenBank/DDBJ whole genome shotgun (WGS) entry which is preliminary data.</text>
</comment>